<dbReference type="Proteomes" id="UP000000933">
    <property type="component" value="Chromosome"/>
</dbReference>
<evidence type="ECO:0000256" key="1">
    <source>
        <dbReference type="SAM" id="MobiDB-lite"/>
    </source>
</evidence>
<dbReference type="InterPro" id="IPR010985">
    <property type="entry name" value="Ribbon_hlx_hlx"/>
</dbReference>
<dbReference type="AlphaFoldDB" id="D5H6L8"/>
<reference evidence="4" key="2">
    <citation type="submission" date="2010-04" db="EMBL/GenBank/DDBJ databases">
        <title>Genome sequence of Salinibacter ruber M8.</title>
        <authorList>
            <consortium name="Genoscope"/>
        </authorList>
    </citation>
    <scope>NUCLEOTIDE SEQUENCE [LARGE SCALE GENOMIC DNA]</scope>
    <source>
        <strain evidence="4">M8</strain>
    </source>
</reference>
<feature type="region of interest" description="Disordered" evidence="1">
    <location>
        <begin position="58"/>
        <end position="82"/>
    </location>
</feature>
<dbReference type="RefSeq" id="WP_013061189.1">
    <property type="nucleotide sequence ID" value="NC_014032.1"/>
</dbReference>
<proteinExistence type="predicted"/>
<reference evidence="3 4" key="1">
    <citation type="journal article" date="2010" name="ISME J.">
        <title>Fine-scale evolution: genomic, phenotypic and ecological differentiation in two coexisting Salinibacter ruber strains.</title>
        <authorList>
            <person name="Pena A."/>
            <person name="Teeling H."/>
            <person name="Huerta-Cepas J."/>
            <person name="Santos F."/>
            <person name="Yarza P."/>
            <person name="Brito-Echeverria J."/>
            <person name="Lucio M."/>
            <person name="Schmitt-Kopplin P."/>
            <person name="Meseguer I."/>
            <person name="Schenowitz C."/>
            <person name="Dossat C."/>
            <person name="Barbe V."/>
            <person name="Dopazo J."/>
            <person name="Rossello-Mora R."/>
            <person name="Schuler M."/>
            <person name="Glockner F.O."/>
            <person name="Amann R."/>
            <person name="Gabaldon T."/>
            <person name="Anton J."/>
        </authorList>
    </citation>
    <scope>NUCLEOTIDE SEQUENCE [LARGE SCALE GENOMIC DNA]</scope>
    <source>
        <strain evidence="3 4">M8</strain>
    </source>
</reference>
<name>D5H6L8_SALRM</name>
<dbReference type="InterPro" id="IPR053853">
    <property type="entry name" value="FitA-like_RHH"/>
</dbReference>
<dbReference type="SUPFAM" id="SSF47598">
    <property type="entry name" value="Ribbon-helix-helix"/>
    <property type="match status" value="1"/>
</dbReference>
<dbReference type="Pfam" id="PF22513">
    <property type="entry name" value="FitA-like_RHH"/>
    <property type="match status" value="1"/>
</dbReference>
<dbReference type="Gene3D" id="1.10.1220.10">
    <property type="entry name" value="Met repressor-like"/>
    <property type="match status" value="1"/>
</dbReference>
<feature type="compositionally biased region" description="Basic and acidic residues" evidence="1">
    <location>
        <begin position="67"/>
        <end position="82"/>
    </location>
</feature>
<evidence type="ECO:0000313" key="3">
    <source>
        <dbReference type="EMBL" id="CBH23673.1"/>
    </source>
</evidence>
<protein>
    <recommendedName>
        <fullName evidence="2">Antitoxin FitA-like ribbon-helix-helix domain-containing protein</fullName>
    </recommendedName>
</protein>
<organism evidence="3 4">
    <name type="scientific">Salinibacter ruber (strain M8)</name>
    <dbReference type="NCBI Taxonomy" id="761659"/>
    <lineage>
        <taxon>Bacteria</taxon>
        <taxon>Pseudomonadati</taxon>
        <taxon>Rhodothermota</taxon>
        <taxon>Rhodothermia</taxon>
        <taxon>Rhodothermales</taxon>
        <taxon>Salinibacteraceae</taxon>
        <taxon>Salinibacter</taxon>
    </lineage>
</organism>
<feature type="domain" description="Antitoxin FitA-like ribbon-helix-helix" evidence="2">
    <location>
        <begin position="2"/>
        <end position="40"/>
    </location>
</feature>
<dbReference type="EMBL" id="FP565814">
    <property type="protein sequence ID" value="CBH23673.1"/>
    <property type="molecule type" value="Genomic_DNA"/>
</dbReference>
<dbReference type="KEGG" id="srm:SRM_00752"/>
<evidence type="ECO:0000313" key="4">
    <source>
        <dbReference type="Proteomes" id="UP000000933"/>
    </source>
</evidence>
<dbReference type="InterPro" id="IPR013321">
    <property type="entry name" value="Arc_rbn_hlx_hlx"/>
</dbReference>
<evidence type="ECO:0000259" key="2">
    <source>
        <dbReference type="Pfam" id="PF22513"/>
    </source>
</evidence>
<dbReference type="GO" id="GO:0006355">
    <property type="term" value="P:regulation of DNA-templated transcription"/>
    <property type="evidence" value="ECO:0007669"/>
    <property type="project" value="InterPro"/>
</dbReference>
<gene>
    <name evidence="3" type="ordered locus">SRM_00752</name>
</gene>
<accession>D5H6L8</accession>
<sequence length="82" mass="9598">MAAITLRGMPNELKERIQELADREHRSLNQQAIYLLERAVAEEPTGFERAYCQFREKRGPSPLEEGDLSRLRSDEERRQVDP</sequence>
<dbReference type="HOGENOM" id="CLU_2556309_0_0_10"/>